<feature type="compositionally biased region" description="Basic and acidic residues" evidence="7">
    <location>
        <begin position="288"/>
        <end position="306"/>
    </location>
</feature>
<comment type="function">
    <text evidence="6">Component of the sequence-specific heterotrimeric transcription factor (NF-Y) which specifically recognizes a 5'-CCAAT-3' box motif found in the promoters of its target genes.</text>
</comment>
<comment type="caution">
    <text evidence="9">The sequence shown here is derived from an EMBL/GenBank/DDBJ whole genome shotgun (WGS) entry which is preliminary data.</text>
</comment>
<evidence type="ECO:0000256" key="4">
    <source>
        <dbReference type="ARBA" id="ARBA00023163"/>
    </source>
</evidence>
<evidence type="ECO:0000256" key="5">
    <source>
        <dbReference type="ARBA" id="ARBA00023242"/>
    </source>
</evidence>
<dbReference type="Gene3D" id="6.10.250.2430">
    <property type="match status" value="1"/>
</dbReference>
<feature type="compositionally biased region" description="Gly residues" evidence="7">
    <location>
        <begin position="307"/>
        <end position="333"/>
    </location>
</feature>
<dbReference type="GO" id="GO:0003700">
    <property type="term" value="F:DNA-binding transcription factor activity"/>
    <property type="evidence" value="ECO:0007669"/>
    <property type="project" value="UniProtKB-UniRule"/>
</dbReference>
<dbReference type="InterPro" id="IPR002035">
    <property type="entry name" value="VWF_A"/>
</dbReference>
<comment type="subunit">
    <text evidence="6">Heterotrimer.</text>
</comment>
<keyword evidence="10" id="KW-1185">Reference proteome</keyword>
<dbReference type="InterPro" id="IPR036465">
    <property type="entry name" value="vWFA_dom_sf"/>
</dbReference>
<gene>
    <name evidence="9" type="ORF">GIB67_021169</name>
</gene>
<dbReference type="OrthoDB" id="1097733at2759"/>
<evidence type="ECO:0000256" key="6">
    <source>
        <dbReference type="RuleBase" id="RU367155"/>
    </source>
</evidence>
<evidence type="ECO:0000256" key="1">
    <source>
        <dbReference type="ARBA" id="ARBA00004123"/>
    </source>
</evidence>
<evidence type="ECO:0000256" key="7">
    <source>
        <dbReference type="SAM" id="MobiDB-lite"/>
    </source>
</evidence>
<evidence type="ECO:0000259" key="8">
    <source>
        <dbReference type="Pfam" id="PF00092"/>
    </source>
</evidence>
<protein>
    <recommendedName>
        <fullName evidence="6">Nuclear transcription factor Y subunit</fullName>
    </recommendedName>
</protein>
<evidence type="ECO:0000313" key="10">
    <source>
        <dbReference type="Proteomes" id="UP000541444"/>
    </source>
</evidence>
<proteinExistence type="inferred from homology"/>
<feature type="compositionally biased region" description="Basic and acidic residues" evidence="7">
    <location>
        <begin position="245"/>
        <end position="257"/>
    </location>
</feature>
<dbReference type="AlphaFoldDB" id="A0A7J7N7L9"/>
<organism evidence="9 10">
    <name type="scientific">Kingdonia uniflora</name>
    <dbReference type="NCBI Taxonomy" id="39325"/>
    <lineage>
        <taxon>Eukaryota</taxon>
        <taxon>Viridiplantae</taxon>
        <taxon>Streptophyta</taxon>
        <taxon>Embryophyta</taxon>
        <taxon>Tracheophyta</taxon>
        <taxon>Spermatophyta</taxon>
        <taxon>Magnoliopsida</taxon>
        <taxon>Ranunculales</taxon>
        <taxon>Circaeasteraceae</taxon>
        <taxon>Kingdonia</taxon>
    </lineage>
</organism>
<dbReference type="SUPFAM" id="SSF53300">
    <property type="entry name" value="vWA-like"/>
    <property type="match status" value="1"/>
</dbReference>
<reference evidence="9 10" key="1">
    <citation type="journal article" date="2020" name="IScience">
        <title>Genome Sequencing of the Endangered Kingdonia uniflora (Circaeasteraceae, Ranunculales) Reveals Potential Mechanisms of Evolutionary Specialization.</title>
        <authorList>
            <person name="Sun Y."/>
            <person name="Deng T."/>
            <person name="Zhang A."/>
            <person name="Moore M.J."/>
            <person name="Landis J.B."/>
            <person name="Lin N."/>
            <person name="Zhang H."/>
            <person name="Zhang X."/>
            <person name="Huang J."/>
            <person name="Zhang X."/>
            <person name="Sun H."/>
            <person name="Wang H."/>
        </authorList>
    </citation>
    <scope>NUCLEOTIDE SEQUENCE [LARGE SCALE GENOMIC DNA]</scope>
    <source>
        <strain evidence="9">TB1705</strain>
        <tissue evidence="9">Leaf</tissue>
    </source>
</reference>
<feature type="domain" description="VWFA" evidence="8">
    <location>
        <begin position="64"/>
        <end position="131"/>
    </location>
</feature>
<dbReference type="GO" id="GO:0005634">
    <property type="term" value="C:nucleus"/>
    <property type="evidence" value="ECO:0007669"/>
    <property type="project" value="UniProtKB-SubCell"/>
</dbReference>
<dbReference type="InterPro" id="IPR001289">
    <property type="entry name" value="NFYA"/>
</dbReference>
<dbReference type="Pfam" id="PF02045">
    <property type="entry name" value="CBFB_NFYA"/>
    <property type="match status" value="1"/>
</dbReference>
<evidence type="ECO:0000256" key="2">
    <source>
        <dbReference type="ARBA" id="ARBA00023015"/>
    </source>
</evidence>
<dbReference type="Proteomes" id="UP000541444">
    <property type="component" value="Unassembled WGS sequence"/>
</dbReference>
<dbReference type="PROSITE" id="PS51152">
    <property type="entry name" value="NFYA_HAP2_2"/>
    <property type="match status" value="1"/>
</dbReference>
<dbReference type="PANTHER" id="PTHR46503">
    <property type="entry name" value="INTER-ALPHA-TRYPSIN INHIBITOR HEAVY CHAIN-LIKE PROTEIN"/>
    <property type="match status" value="1"/>
</dbReference>
<feature type="region of interest" description="Disordered" evidence="7">
    <location>
        <begin position="228"/>
        <end position="257"/>
    </location>
</feature>
<comment type="similarity">
    <text evidence="6">Belongs to the NFYA/HAP2 subunit family.</text>
</comment>
<dbReference type="GO" id="GO:0003677">
    <property type="term" value="F:DNA binding"/>
    <property type="evidence" value="ECO:0007669"/>
    <property type="project" value="UniProtKB-KW"/>
</dbReference>
<dbReference type="EMBL" id="JACGCM010001009">
    <property type="protein sequence ID" value="KAF6163020.1"/>
    <property type="molecule type" value="Genomic_DNA"/>
</dbReference>
<keyword evidence="3 6" id="KW-0238">DNA-binding</keyword>
<keyword evidence="4 6" id="KW-0804">Transcription</keyword>
<dbReference type="Gene3D" id="3.40.50.410">
    <property type="entry name" value="von Willebrand factor, type A domain"/>
    <property type="match status" value="1"/>
</dbReference>
<dbReference type="PANTHER" id="PTHR46503:SF1">
    <property type="entry name" value="INTER-ALPHA-TRYPSIN INHIBITOR HEAVY CHAIN-LIKE PROTEIN"/>
    <property type="match status" value="1"/>
</dbReference>
<comment type="subcellular location">
    <subcellularLocation>
        <location evidence="1 6">Nucleus</location>
    </subcellularLocation>
</comment>
<evidence type="ECO:0000313" key="9">
    <source>
        <dbReference type="EMBL" id="KAF6163020.1"/>
    </source>
</evidence>
<evidence type="ECO:0000256" key="3">
    <source>
        <dbReference type="ARBA" id="ARBA00023125"/>
    </source>
</evidence>
<sequence>MVFGTLWATVLASAQVEFTFCRGIGYSVFDTLDEYHGIRIIMPFGCGCGYGYGLLGFELVFRKDIVFLVDISSSMQGKPHEIAKSALSSSLSNLNPEDPFSIIAFNGETYLFSSSLEPETKETIEKAIEWINMNFIAGSGRNGTTGSQAGGHMKPALSLGTSDIVFPQQVEYGGQPMAWIPYPHGVSYFGGMWAAYGRQAIPYLHESRHLHALKRVRGSDGRFVNTKKMEESNDQNASNAGFRQRGHENRTGSEHLQSEVSNAFASATSCSNVNSVSTGDADLLRQSDLRGFGKGDDIGGRFRKEGGSGGEFEGGSRRGGGFGRGGGGGGGNV</sequence>
<name>A0A7J7N7L9_9MAGN</name>
<feature type="region of interest" description="Disordered" evidence="7">
    <location>
        <begin position="288"/>
        <end position="333"/>
    </location>
</feature>
<keyword evidence="2 6" id="KW-0805">Transcription regulation</keyword>
<dbReference type="Pfam" id="PF00092">
    <property type="entry name" value="VWA"/>
    <property type="match status" value="1"/>
</dbReference>
<keyword evidence="5 6" id="KW-0539">Nucleus</keyword>
<accession>A0A7J7N7L9</accession>